<sequence length="248" mass="25526">MSMRRLLEVACDGVGSALAAQAGGADRVELFADLASGGLTPSHATLAVTRDRVRLPVFVLIRPRAGDFLYGDWEAEVMLRDIQHCRALGMDGVVLGALTAEGDVDAALCRELVAAAGDLPVTFHRAFDAARDLPAALEAVVGLGCARVLSSGGQGSAVDGADVLAGMVQRSAGRIGIIAGAGLAASNIADVAQRSGCTELHASAKGLRRSAMQHHNRALTGLALDHQQSDATQVAALRAALDTLTDTR</sequence>
<dbReference type="GO" id="GO:0005507">
    <property type="term" value="F:copper ion binding"/>
    <property type="evidence" value="ECO:0007669"/>
    <property type="project" value="TreeGrafter"/>
</dbReference>
<dbReference type="PANTHER" id="PTHR12598">
    <property type="entry name" value="COPPER HOMEOSTASIS PROTEIN CUTC"/>
    <property type="match status" value="1"/>
</dbReference>
<protein>
    <recommendedName>
        <fullName evidence="2">PF03932 family protein CutC</fullName>
    </recommendedName>
</protein>
<accession>A0A0R0D6Z7</accession>
<gene>
    <name evidence="2" type="primary">cutC</name>
    <name evidence="3" type="ORF">ABB28_00810</name>
</gene>
<evidence type="ECO:0000313" key="3">
    <source>
        <dbReference type="EMBL" id="KRG77451.1"/>
    </source>
</evidence>
<organism evidence="3 4">
    <name type="scientific">Stenotrophomonas chelatiphaga</name>
    <dbReference type="NCBI Taxonomy" id="517011"/>
    <lineage>
        <taxon>Bacteria</taxon>
        <taxon>Pseudomonadati</taxon>
        <taxon>Pseudomonadota</taxon>
        <taxon>Gammaproteobacteria</taxon>
        <taxon>Lysobacterales</taxon>
        <taxon>Lysobacteraceae</taxon>
        <taxon>Stenotrophomonas</taxon>
    </lineage>
</organism>
<comment type="caution">
    <text evidence="2">Once thought to be involved in copper homeostasis, experiments in E.coli have shown this is not the case.</text>
</comment>
<dbReference type="Gene3D" id="3.20.20.380">
    <property type="entry name" value="Copper homeostasis (CutC) domain"/>
    <property type="match status" value="1"/>
</dbReference>
<comment type="similarity">
    <text evidence="1 2">Belongs to the CutC family.</text>
</comment>
<evidence type="ECO:0000256" key="1">
    <source>
        <dbReference type="ARBA" id="ARBA00007768"/>
    </source>
</evidence>
<dbReference type="PANTHER" id="PTHR12598:SF0">
    <property type="entry name" value="COPPER HOMEOSTASIS PROTEIN CUTC HOMOLOG"/>
    <property type="match status" value="1"/>
</dbReference>
<dbReference type="RefSeq" id="WP_057506805.1">
    <property type="nucleotide sequence ID" value="NZ_LDJK01000003.1"/>
</dbReference>
<evidence type="ECO:0000256" key="2">
    <source>
        <dbReference type="HAMAP-Rule" id="MF_00795"/>
    </source>
</evidence>
<comment type="subcellular location">
    <subcellularLocation>
        <location evidence="2">Cytoplasm</location>
    </subcellularLocation>
</comment>
<proteinExistence type="inferred from homology"/>
<keyword evidence="2" id="KW-0963">Cytoplasm</keyword>
<dbReference type="AlphaFoldDB" id="A0A0R0D6Z7"/>
<name>A0A0R0D6Z7_9GAMM</name>
<dbReference type="PATRIC" id="fig|517011.3.peg.1213"/>
<dbReference type="SUPFAM" id="SSF110395">
    <property type="entry name" value="CutC-like"/>
    <property type="match status" value="1"/>
</dbReference>
<dbReference type="InterPro" id="IPR036822">
    <property type="entry name" value="CutC-like_dom_sf"/>
</dbReference>
<reference evidence="3 4" key="1">
    <citation type="submission" date="2015-05" db="EMBL/GenBank/DDBJ databases">
        <title>Genome sequencing and analysis of members of genus Stenotrophomonas.</title>
        <authorList>
            <person name="Patil P.P."/>
            <person name="Midha S."/>
            <person name="Patil P.B."/>
        </authorList>
    </citation>
    <scope>NUCLEOTIDE SEQUENCE [LARGE SCALE GENOMIC DNA]</scope>
    <source>
        <strain evidence="3 4">DSM 21508</strain>
    </source>
</reference>
<dbReference type="InterPro" id="IPR005627">
    <property type="entry name" value="CutC-like"/>
</dbReference>
<dbReference type="HAMAP" id="MF_00795">
    <property type="entry name" value="CutC"/>
    <property type="match status" value="1"/>
</dbReference>
<comment type="caution">
    <text evidence="3">The sequence shown here is derived from an EMBL/GenBank/DDBJ whole genome shotgun (WGS) entry which is preliminary data.</text>
</comment>
<keyword evidence="4" id="KW-1185">Reference proteome</keyword>
<dbReference type="Proteomes" id="UP000051386">
    <property type="component" value="Unassembled WGS sequence"/>
</dbReference>
<dbReference type="EMBL" id="LDJK01000003">
    <property type="protein sequence ID" value="KRG77451.1"/>
    <property type="molecule type" value="Genomic_DNA"/>
</dbReference>
<dbReference type="GO" id="GO:0005737">
    <property type="term" value="C:cytoplasm"/>
    <property type="evidence" value="ECO:0007669"/>
    <property type="project" value="UniProtKB-SubCell"/>
</dbReference>
<evidence type="ECO:0000313" key="4">
    <source>
        <dbReference type="Proteomes" id="UP000051386"/>
    </source>
</evidence>
<dbReference type="Pfam" id="PF03932">
    <property type="entry name" value="CutC"/>
    <property type="match status" value="1"/>
</dbReference>